<name>A0ABS6EG59_9CLOT</name>
<dbReference type="RefSeq" id="WP_216438696.1">
    <property type="nucleotide sequence ID" value="NZ_JAHLQF010000002.1"/>
</dbReference>
<organism evidence="1 2">
    <name type="scientific">Clostridium mobile</name>
    <dbReference type="NCBI Taxonomy" id="2841512"/>
    <lineage>
        <taxon>Bacteria</taxon>
        <taxon>Bacillati</taxon>
        <taxon>Bacillota</taxon>
        <taxon>Clostridia</taxon>
        <taxon>Eubacteriales</taxon>
        <taxon>Clostridiaceae</taxon>
        <taxon>Clostridium</taxon>
    </lineage>
</organism>
<sequence length="131" mass="15022">MLCTKIYISDTKKPMTIESTSGILESQHNVILDKIGKDYIYLEYTVGDISLSVEFNKEKAAFIGWVDEYNDDISYFDNGSQNIYSVDLIINACPQERMMCYSLKDIKAIIVHFCKTGEKHPSFKWISDADI</sequence>
<evidence type="ECO:0000313" key="2">
    <source>
        <dbReference type="Proteomes" id="UP000726170"/>
    </source>
</evidence>
<gene>
    <name evidence="1" type="ORF">KQI86_07685</name>
</gene>
<reference evidence="1 2" key="1">
    <citation type="submission" date="2021-06" db="EMBL/GenBank/DDBJ databases">
        <authorList>
            <person name="Sun Q."/>
            <person name="Li D."/>
        </authorList>
    </citation>
    <scope>NUCLEOTIDE SEQUENCE [LARGE SCALE GENOMIC DNA]</scope>
    <source>
        <strain evidence="1 2">MSJ-11</strain>
    </source>
</reference>
<evidence type="ECO:0000313" key="1">
    <source>
        <dbReference type="EMBL" id="MBU5484208.1"/>
    </source>
</evidence>
<protein>
    <submittedName>
        <fullName evidence="1">Uncharacterized protein</fullName>
    </submittedName>
</protein>
<keyword evidence="2" id="KW-1185">Reference proteome</keyword>
<accession>A0ABS6EG59</accession>
<dbReference type="Proteomes" id="UP000726170">
    <property type="component" value="Unassembled WGS sequence"/>
</dbReference>
<comment type="caution">
    <text evidence="1">The sequence shown here is derived from an EMBL/GenBank/DDBJ whole genome shotgun (WGS) entry which is preliminary data.</text>
</comment>
<dbReference type="EMBL" id="JAHLQF010000002">
    <property type="protein sequence ID" value="MBU5484208.1"/>
    <property type="molecule type" value="Genomic_DNA"/>
</dbReference>
<proteinExistence type="predicted"/>